<gene>
    <name evidence="1" type="ORF">PYW08_005049</name>
</gene>
<dbReference type="Proteomes" id="UP001231649">
    <property type="component" value="Chromosome 17"/>
</dbReference>
<accession>A0ACC2QDX7</accession>
<comment type="caution">
    <text evidence="1">The sequence shown here is derived from an EMBL/GenBank/DDBJ whole genome shotgun (WGS) entry which is preliminary data.</text>
</comment>
<dbReference type="EMBL" id="CM056793">
    <property type="protein sequence ID" value="KAJ8715068.1"/>
    <property type="molecule type" value="Genomic_DNA"/>
</dbReference>
<reference evidence="1" key="1">
    <citation type="submission" date="2023-03" db="EMBL/GenBank/DDBJ databases">
        <title>Chromosome-level genomes of two armyworms, Mythimna separata and Mythimna loreyi, provide insights into the biosynthesis and reception of sex pheromones.</title>
        <authorList>
            <person name="Zhao H."/>
        </authorList>
    </citation>
    <scope>NUCLEOTIDE SEQUENCE</scope>
    <source>
        <strain evidence="1">BeijingLab</strain>
    </source>
</reference>
<proteinExistence type="predicted"/>
<evidence type="ECO:0000313" key="1">
    <source>
        <dbReference type="EMBL" id="KAJ8715068.1"/>
    </source>
</evidence>
<name>A0ACC2QDX7_9NEOP</name>
<sequence>MNNKYLTSKILSISEERRSKFALSRMPPIEEMPNENGVPVAAGDSAYHVGESRPSLVSEAHDWTSEYSKINFLSKALTTSTLDKQSVLSGLGRYFNKQRASIATTATDDVSTKSDADIREQFPLHMTCLMNEGNHWGCFYNFPELYSDAFSPTVRIRNLEDVPELIGGELTKDMVAACLSYLKRTPILGDLVYIKLDLASKHLQNIDVLANYKFLVYLDLSSNLLTSLTVLSSLPYLQFLTVAFNRLSTVLEYEPAQWFLTEVRYKYNSVKKIRDLTMFWSLTVLDLSHNNIKSISGLENLEWLRRLDLSFNHIQRLENLNNLRLLWLDVSYNNISTCEYSQTTGLWTLLHLEYLNLNENNLTSMKMFAFCTRLHELHVRNNRLSVMLELPVYMRQLRRLHVLDLRANPICNAPAYKMVIINTFPSLINLDACDLDPVDQRTLIMETRPDITMHTTRKLLRLLYIEQLSKARVSAYIPPADTTDVPIVVLVGHEGVGKGTLSRRLAKECSSHIKLARQHTTATFHFLDHYIEITRQKFDDMLLAGDFLTYSEVDGESYGLSREEAFVTEGKVKVVCLDLPAALMLKLRGYRPYLILATRIDIEALTKIQEIRKAHRIKCNRERWFLEPPTEHTTLQVMLSGRIIITGIINEIIMGLPEGTGLSEFTMESECSLMLDSDIRQALNETRGYNILALLNSSTSSIDEAINKHAQDIEERSLYSLFKGSQCTAENASDVGQHHFRENRYSKYTDKHSNLSHRFLPGKVTSKSTANSKSVTFTNKGQGDIEQDVSGMMIEPEKTGESESQLKSISTKVPWAQPGWQSRLGSHVSLDESDLWLAFLTDAGYLQNSDTDAYKSESCDVYRSIRLDDDIIRQINNSQYTSNPHMALGLRDPYEHIHRHCPGLFWDTVAMDDPEEAFIIVRKIIRNIVNSQKKLKPMFDINFAHLSDYPTVEKKLNKIRKQIAPQQLFY</sequence>
<organism evidence="1 2">
    <name type="scientific">Mythimna loreyi</name>
    <dbReference type="NCBI Taxonomy" id="667449"/>
    <lineage>
        <taxon>Eukaryota</taxon>
        <taxon>Metazoa</taxon>
        <taxon>Ecdysozoa</taxon>
        <taxon>Arthropoda</taxon>
        <taxon>Hexapoda</taxon>
        <taxon>Insecta</taxon>
        <taxon>Pterygota</taxon>
        <taxon>Neoptera</taxon>
        <taxon>Endopterygota</taxon>
        <taxon>Lepidoptera</taxon>
        <taxon>Glossata</taxon>
        <taxon>Ditrysia</taxon>
        <taxon>Noctuoidea</taxon>
        <taxon>Noctuidae</taxon>
        <taxon>Noctuinae</taxon>
        <taxon>Hadenini</taxon>
        <taxon>Mythimna</taxon>
    </lineage>
</organism>
<protein>
    <submittedName>
        <fullName evidence="1">Uncharacterized protein</fullName>
    </submittedName>
</protein>
<keyword evidence="2" id="KW-1185">Reference proteome</keyword>
<evidence type="ECO:0000313" key="2">
    <source>
        <dbReference type="Proteomes" id="UP001231649"/>
    </source>
</evidence>